<accession>A0A1Y1Y689</accession>
<evidence type="ECO:0000313" key="9">
    <source>
        <dbReference type="EMBL" id="ORX93541.1"/>
    </source>
</evidence>
<evidence type="ECO:0000256" key="4">
    <source>
        <dbReference type="ARBA" id="ARBA00022692"/>
    </source>
</evidence>
<dbReference type="Pfam" id="PF03901">
    <property type="entry name" value="Glyco_transf_22"/>
    <property type="match status" value="1"/>
</dbReference>
<keyword evidence="4 8" id="KW-0812">Transmembrane</keyword>
<evidence type="ECO:0000256" key="8">
    <source>
        <dbReference type="SAM" id="Phobius"/>
    </source>
</evidence>
<gene>
    <name evidence="9" type="ORF">K493DRAFT_36083</name>
</gene>
<dbReference type="GO" id="GO:0005789">
    <property type="term" value="C:endoplasmic reticulum membrane"/>
    <property type="evidence" value="ECO:0007669"/>
    <property type="project" value="UniProtKB-SubCell"/>
</dbReference>
<feature type="transmembrane region" description="Helical" evidence="8">
    <location>
        <begin position="7"/>
        <end position="25"/>
    </location>
</feature>
<protein>
    <submittedName>
        <fullName evidence="9">Uncharacterized protein</fullName>
    </submittedName>
</protein>
<evidence type="ECO:0000256" key="2">
    <source>
        <dbReference type="ARBA" id="ARBA00022676"/>
    </source>
</evidence>
<dbReference type="InParanoid" id="A0A1Y1Y689"/>
<keyword evidence="7 8" id="KW-0472">Membrane</keyword>
<sequence>MMPHQEARFLLPIFFPVIFIFSDKFKSAGKGFWTIFTVFNLVGFTIFGIFHQGGIIPVLSHIQHEINEPVFCSFYDEHIHCRYSYSLKDKEIDSQFKLRTNLIFYKTYMPPQHLLTMRLGDEGTSAVTFVDLAGAPLNVLQKTVNAYHGVSASAIQSDVMSNAAIFKITPNGEFERTLLVAPSVVDLGPLKARLKIIHQQWGHLNTDYFDRIIQDPIDSLYLNVYTLLDSTD</sequence>
<comment type="caution">
    <text evidence="9">The sequence shown here is derived from an EMBL/GenBank/DDBJ whole genome shotgun (WGS) entry which is preliminary data.</text>
</comment>
<evidence type="ECO:0000256" key="6">
    <source>
        <dbReference type="ARBA" id="ARBA00022989"/>
    </source>
</evidence>
<keyword evidence="3" id="KW-0808">Transferase</keyword>
<evidence type="ECO:0000256" key="7">
    <source>
        <dbReference type="ARBA" id="ARBA00023136"/>
    </source>
</evidence>
<dbReference type="Proteomes" id="UP000193498">
    <property type="component" value="Unassembled WGS sequence"/>
</dbReference>
<evidence type="ECO:0000256" key="5">
    <source>
        <dbReference type="ARBA" id="ARBA00022824"/>
    </source>
</evidence>
<dbReference type="AlphaFoldDB" id="A0A1Y1Y689"/>
<dbReference type="OrthoDB" id="10066429at2759"/>
<reference evidence="9 10" key="1">
    <citation type="submission" date="2016-07" db="EMBL/GenBank/DDBJ databases">
        <title>Pervasive Adenine N6-methylation of Active Genes in Fungi.</title>
        <authorList>
            <consortium name="DOE Joint Genome Institute"/>
            <person name="Mondo S.J."/>
            <person name="Dannebaum R.O."/>
            <person name="Kuo R.C."/>
            <person name="Labutti K."/>
            <person name="Haridas S."/>
            <person name="Kuo A."/>
            <person name="Salamov A."/>
            <person name="Ahrendt S.R."/>
            <person name="Lipzen A."/>
            <person name="Sullivan W."/>
            <person name="Andreopoulos W.B."/>
            <person name="Clum A."/>
            <person name="Lindquist E."/>
            <person name="Daum C."/>
            <person name="Ramamoorthy G.K."/>
            <person name="Gryganskyi A."/>
            <person name="Culley D."/>
            <person name="Magnuson J.K."/>
            <person name="James T.Y."/>
            <person name="O'Malley M.A."/>
            <person name="Stajich J.E."/>
            <person name="Spatafora J.W."/>
            <person name="Visel A."/>
            <person name="Grigoriev I.V."/>
        </authorList>
    </citation>
    <scope>NUCLEOTIDE SEQUENCE [LARGE SCALE GENOMIC DNA]</scope>
    <source>
        <strain evidence="9 10">CBS 931.73</strain>
    </source>
</reference>
<organism evidence="9 10">
    <name type="scientific">Basidiobolus meristosporus CBS 931.73</name>
    <dbReference type="NCBI Taxonomy" id="1314790"/>
    <lineage>
        <taxon>Eukaryota</taxon>
        <taxon>Fungi</taxon>
        <taxon>Fungi incertae sedis</taxon>
        <taxon>Zoopagomycota</taxon>
        <taxon>Entomophthoromycotina</taxon>
        <taxon>Basidiobolomycetes</taxon>
        <taxon>Basidiobolales</taxon>
        <taxon>Basidiobolaceae</taxon>
        <taxon>Basidiobolus</taxon>
    </lineage>
</organism>
<evidence type="ECO:0000256" key="3">
    <source>
        <dbReference type="ARBA" id="ARBA00022679"/>
    </source>
</evidence>
<evidence type="ECO:0000256" key="1">
    <source>
        <dbReference type="ARBA" id="ARBA00004477"/>
    </source>
</evidence>
<keyword evidence="2" id="KW-0328">Glycosyltransferase</keyword>
<dbReference type="EMBL" id="MCFE01000232">
    <property type="protein sequence ID" value="ORX93541.1"/>
    <property type="molecule type" value="Genomic_DNA"/>
</dbReference>
<keyword evidence="5" id="KW-0256">Endoplasmic reticulum</keyword>
<dbReference type="STRING" id="1314790.A0A1Y1Y689"/>
<proteinExistence type="predicted"/>
<dbReference type="GO" id="GO:0016757">
    <property type="term" value="F:glycosyltransferase activity"/>
    <property type="evidence" value="ECO:0007669"/>
    <property type="project" value="UniProtKB-KW"/>
</dbReference>
<keyword evidence="6 8" id="KW-1133">Transmembrane helix</keyword>
<name>A0A1Y1Y689_9FUNG</name>
<keyword evidence="10" id="KW-1185">Reference proteome</keyword>
<feature type="transmembrane region" description="Helical" evidence="8">
    <location>
        <begin position="31"/>
        <end position="50"/>
    </location>
</feature>
<dbReference type="InterPro" id="IPR005599">
    <property type="entry name" value="GPI_mannosylTrfase"/>
</dbReference>
<comment type="subcellular location">
    <subcellularLocation>
        <location evidence="1">Endoplasmic reticulum membrane</location>
        <topology evidence="1">Multi-pass membrane protein</topology>
    </subcellularLocation>
</comment>
<evidence type="ECO:0000313" key="10">
    <source>
        <dbReference type="Proteomes" id="UP000193498"/>
    </source>
</evidence>